<keyword evidence="3" id="KW-0614">Plasmid</keyword>
<gene>
    <name evidence="2" type="ORF">HXX08_14645</name>
    <name evidence="3" type="ORF">OZ401_004987</name>
</gene>
<protein>
    <submittedName>
        <fullName evidence="2">DUF4007 family protein</fullName>
    </submittedName>
</protein>
<evidence type="ECO:0000313" key="5">
    <source>
        <dbReference type="Proteomes" id="UP001431572"/>
    </source>
</evidence>
<dbReference type="Proteomes" id="UP000521676">
    <property type="component" value="Unassembled WGS sequence"/>
</dbReference>
<dbReference type="EMBL" id="JACATZ010000002">
    <property type="protein sequence ID" value="NWJ47096.1"/>
    <property type="molecule type" value="Genomic_DNA"/>
</dbReference>
<feature type="domain" description="DUF4007" evidence="1">
    <location>
        <begin position="3"/>
        <end position="289"/>
    </location>
</feature>
<reference evidence="3" key="2">
    <citation type="journal article" date="2024" name="Nature">
        <title>Anoxygenic phototroph of the Chloroflexota uses a type I reaction centre.</title>
        <authorList>
            <person name="Tsuji J.M."/>
            <person name="Shaw N.A."/>
            <person name="Nagashima S."/>
            <person name="Venkiteswaran J.J."/>
            <person name="Schiff S.L."/>
            <person name="Watanabe T."/>
            <person name="Fukui M."/>
            <person name="Hanada S."/>
            <person name="Tank M."/>
            <person name="Neufeld J.D."/>
        </authorList>
    </citation>
    <scope>NUCLEOTIDE SEQUENCE</scope>
    <source>
        <strain evidence="3">L227-S17</strain>
        <plasmid evidence="3 5">unnamed2</plasmid>
    </source>
</reference>
<dbReference type="AlphaFoldDB" id="A0A8T7M4W5"/>
<sequence>MRFSGHETFICRYTWLPKACSAIAENPSVLTNDEEAMVKLGVGKNMVNSIRFWVEVMGVAIPNRQQKVFNLTTFGRRVFSEDGFDPYLENIQTLWLLHWHLSSRKADPIFAWNFLLNRWPYPELSRSEVVTAFEREGKRLGYSHSSVTLAQHLDIFLRTYLPSQKRTAIEDSLDSPFVELALLRQSGQRRIGLKGPLEDVYLFRREAKPELTKAVFEYCLDDYWNRWHQTERTLTFRDIAVAECSIGQVFKLPEDDLRTRLELYVMSGVAQPFEYQLSAVQGQVTRNNIPDYDFLATVYETGYNHG</sequence>
<proteinExistence type="predicted"/>
<geneLocation type="plasmid" evidence="3 5">
    <name>unnamed2</name>
</geneLocation>
<dbReference type="Proteomes" id="UP001431572">
    <property type="component" value="Plasmid unnamed2"/>
</dbReference>
<dbReference type="EMBL" id="CP128402">
    <property type="protein sequence ID" value="WJW70258.1"/>
    <property type="molecule type" value="Genomic_DNA"/>
</dbReference>
<evidence type="ECO:0000259" key="1">
    <source>
        <dbReference type="Pfam" id="PF13182"/>
    </source>
</evidence>
<keyword evidence="5" id="KW-1185">Reference proteome</keyword>
<evidence type="ECO:0000313" key="3">
    <source>
        <dbReference type="EMBL" id="WJW70258.1"/>
    </source>
</evidence>
<evidence type="ECO:0000313" key="4">
    <source>
        <dbReference type="Proteomes" id="UP000521676"/>
    </source>
</evidence>
<dbReference type="RefSeq" id="WP_341472132.1">
    <property type="nucleotide sequence ID" value="NZ_CP128402.1"/>
</dbReference>
<reference evidence="2 4" key="1">
    <citation type="submission" date="2020-06" db="EMBL/GenBank/DDBJ databases">
        <title>Anoxygenic phototrophic Chloroflexota member uses a Type I reaction center.</title>
        <authorList>
            <person name="Tsuji J.M."/>
            <person name="Shaw N.A."/>
            <person name="Nagashima S."/>
            <person name="Venkiteswaran J."/>
            <person name="Schiff S.L."/>
            <person name="Hanada S."/>
            <person name="Tank M."/>
            <person name="Neufeld J.D."/>
        </authorList>
    </citation>
    <scope>NUCLEOTIDE SEQUENCE [LARGE SCALE GENOMIC DNA]</scope>
    <source>
        <strain evidence="2">L227-S17</strain>
    </source>
</reference>
<organism evidence="2 4">
    <name type="scientific">Candidatus Chlorohelix allophototropha</name>
    <dbReference type="NCBI Taxonomy" id="3003348"/>
    <lineage>
        <taxon>Bacteria</taxon>
        <taxon>Bacillati</taxon>
        <taxon>Chloroflexota</taxon>
        <taxon>Chloroflexia</taxon>
        <taxon>Candidatus Chloroheliales</taxon>
        <taxon>Candidatus Chloroheliaceae</taxon>
        <taxon>Candidatus Chlorohelix</taxon>
    </lineage>
</organism>
<dbReference type="InterPro" id="IPR025248">
    <property type="entry name" value="DUF4007"/>
</dbReference>
<accession>A0A8T7M4W5</accession>
<evidence type="ECO:0000313" key="2">
    <source>
        <dbReference type="EMBL" id="NWJ47096.1"/>
    </source>
</evidence>
<dbReference type="Pfam" id="PF13182">
    <property type="entry name" value="DUF4007"/>
    <property type="match status" value="1"/>
</dbReference>
<name>A0A8T7M4W5_9CHLR</name>